<evidence type="ECO:0000313" key="4">
    <source>
        <dbReference type="Proteomes" id="UP001595457"/>
    </source>
</evidence>
<sequence length="266" mass="30075">MTPRQACLLCLEREPPAFFEAALWIAAEHDASLRPERVLHEFGGLLRDVAAGLPVLPPRELAQPLLRQLQTLGFQEEPALLQYVQAVLLHKVLLQRRGQGLALVLIVLELARRLEIPLACIAFPGRFLLRVANSDHLLDLSGRRLHTRDCRDMLVRQLGPQAQLNAGHLQPCPPRRLLLLLSRQLRQLHQQEENHLAALKDAERALLIGPPGVDDHLARADLYRLLDCPQGERFDLQRALLLSEDPVQRLQLSQRLHRLGAMPALH</sequence>
<evidence type="ECO:0000256" key="1">
    <source>
        <dbReference type="ARBA" id="ARBA00007100"/>
    </source>
</evidence>
<proteinExistence type="inferred from homology"/>
<keyword evidence="4" id="KW-1185">Reference proteome</keyword>
<dbReference type="RefSeq" id="WP_377812263.1">
    <property type="nucleotide sequence ID" value="NZ_JBHRSJ010000001.1"/>
</dbReference>
<accession>A0ABV7APG9</accession>
<dbReference type="Pfam" id="PF13369">
    <property type="entry name" value="Transglut_core2"/>
    <property type="match status" value="1"/>
</dbReference>
<evidence type="ECO:0000313" key="3">
    <source>
        <dbReference type="EMBL" id="MFC2970691.1"/>
    </source>
</evidence>
<dbReference type="Proteomes" id="UP001595457">
    <property type="component" value="Unassembled WGS sequence"/>
</dbReference>
<gene>
    <name evidence="3" type="ORF">ACFOJE_00485</name>
</gene>
<protein>
    <submittedName>
        <fullName evidence="3">Transglutaminase family protein</fullName>
    </submittedName>
</protein>
<dbReference type="InterPro" id="IPR032698">
    <property type="entry name" value="SirB1_N"/>
</dbReference>
<dbReference type="EMBL" id="JBHRSJ010000001">
    <property type="protein sequence ID" value="MFC2970691.1"/>
    <property type="molecule type" value="Genomic_DNA"/>
</dbReference>
<dbReference type="PANTHER" id="PTHR31350:SF21">
    <property type="entry name" value="F-BOX ONLY PROTEIN 21"/>
    <property type="match status" value="1"/>
</dbReference>
<evidence type="ECO:0000259" key="2">
    <source>
        <dbReference type="Pfam" id="PF13369"/>
    </source>
</evidence>
<comment type="caution">
    <text evidence="3">The sequence shown here is derived from an EMBL/GenBank/DDBJ whole genome shotgun (WGS) entry which is preliminary data.</text>
</comment>
<name>A0ABV7APG9_9GAMM</name>
<dbReference type="PANTHER" id="PTHR31350">
    <property type="entry name" value="SI:DKEY-261L7.2"/>
    <property type="match status" value="1"/>
</dbReference>
<organism evidence="3 4">
    <name type="scientific">Azotobacter bryophylli</name>
    <dbReference type="NCBI Taxonomy" id="1986537"/>
    <lineage>
        <taxon>Bacteria</taxon>
        <taxon>Pseudomonadati</taxon>
        <taxon>Pseudomonadota</taxon>
        <taxon>Gammaproteobacteria</taxon>
        <taxon>Pseudomonadales</taxon>
        <taxon>Pseudomonadaceae</taxon>
        <taxon>Azotobacter</taxon>
    </lineage>
</organism>
<feature type="domain" description="Protein SirB1 N-terminal" evidence="2">
    <location>
        <begin position="57"/>
        <end position="179"/>
    </location>
</feature>
<reference evidence="4" key="1">
    <citation type="journal article" date="2019" name="Int. J. Syst. Evol. Microbiol.">
        <title>The Global Catalogue of Microorganisms (GCM) 10K type strain sequencing project: providing services to taxonomists for standard genome sequencing and annotation.</title>
        <authorList>
            <consortium name="The Broad Institute Genomics Platform"/>
            <consortium name="The Broad Institute Genome Sequencing Center for Infectious Disease"/>
            <person name="Wu L."/>
            <person name="Ma J."/>
        </authorList>
    </citation>
    <scope>NUCLEOTIDE SEQUENCE [LARGE SCALE GENOMIC DNA]</scope>
    <source>
        <strain evidence="4">KCTC 62195</strain>
    </source>
</reference>
<comment type="similarity">
    <text evidence="1">Belongs to the UPF0162 family.</text>
</comment>